<dbReference type="InterPro" id="IPR036278">
    <property type="entry name" value="Sialidase_sf"/>
</dbReference>
<organism evidence="1 2">
    <name type="scientific">Alicyclobacillus acidoterrestris (strain ATCC 49025 / DSM 3922 / CIP 106132 / NCIMB 13137 / GD3B)</name>
    <dbReference type="NCBI Taxonomy" id="1356854"/>
    <lineage>
        <taxon>Bacteria</taxon>
        <taxon>Bacillati</taxon>
        <taxon>Bacillota</taxon>
        <taxon>Bacilli</taxon>
        <taxon>Bacillales</taxon>
        <taxon>Alicyclobacillaceae</taxon>
        <taxon>Alicyclobacillus</taxon>
    </lineage>
</organism>
<accession>T0DTD5</accession>
<gene>
    <name evidence="1" type="ORF">K1I37_12985</name>
</gene>
<proteinExistence type="predicted"/>
<sequence>MNKHLVTVPITGLALLALVGCATTPDTNGANNHQVANSTANGFGVHDVSNSSGAKRNIGLNIGNLTKSDAASQGNESSSKIRETSYATSSAAANQIAAVQKAGRYLTFHSNNPLVNLGLGIAAKQDAALDHDGLQWQEGNWTIETLWFDGNQGGQQMAKNVVTYLHTHMLPAPHDHGVIIVNSTNPNSASIQASTIIAWQEGNQVDQFKQSGNPVSALSAVVNQTDEKPFEQTFKNLGSSKQVFLTPSMGFQVTNLGGGASNFQYQFSKTTDGGKTWTKSSTGHYSDVEGISFTDEKTGFLLNNSPAYAITPDLFVTHDGGVTWTEQKLPIPSAYKNAYRSSNYPIFFSQMVGFIPVYGQPTEQSTTRKFLYMLVTKDGGKSWTVSTTSQGAGLSWHVNGQTLTVTNGTQAITVNDLLGIWNVSTKH</sequence>
<protein>
    <submittedName>
        <fullName evidence="1">Uncharacterized protein</fullName>
    </submittedName>
</protein>
<dbReference type="SUPFAM" id="SSF50939">
    <property type="entry name" value="Sialidases"/>
    <property type="match status" value="1"/>
</dbReference>
<keyword evidence="2" id="KW-1185">Reference proteome</keyword>
<name>T0DTD5_ALIAG</name>
<dbReference type="CDD" id="cd15482">
    <property type="entry name" value="Sialidase_non-viral"/>
    <property type="match status" value="1"/>
</dbReference>
<dbReference type="EMBL" id="CP080467">
    <property type="protein sequence ID" value="UNO47611.1"/>
    <property type="molecule type" value="Genomic_DNA"/>
</dbReference>
<dbReference type="Proteomes" id="UP000829401">
    <property type="component" value="Chromosome"/>
</dbReference>
<dbReference type="STRING" id="1356854.N007_19880"/>
<dbReference type="eggNOG" id="ENOG5032QT1">
    <property type="taxonomic scope" value="Bacteria"/>
</dbReference>
<dbReference type="KEGG" id="aaco:K1I37_12985"/>
<accession>A0A9E6ZI98</accession>
<dbReference type="PROSITE" id="PS51257">
    <property type="entry name" value="PROKAR_LIPOPROTEIN"/>
    <property type="match status" value="1"/>
</dbReference>
<reference evidence="2" key="1">
    <citation type="journal article" date="2022" name="G3 (Bethesda)">
        <title>Unveiling the complete genome sequence of Alicyclobacillus acidoterrestris DSM 3922T, a taint-producing strain.</title>
        <authorList>
            <person name="Leonardo I.C."/>
            <person name="Barreto Crespo M.T."/>
            <person name="Gaspar F.B."/>
        </authorList>
    </citation>
    <scope>NUCLEOTIDE SEQUENCE [LARGE SCALE GENOMIC DNA]</scope>
    <source>
        <strain evidence="2">DSM 3922</strain>
    </source>
</reference>
<evidence type="ECO:0000313" key="2">
    <source>
        <dbReference type="Proteomes" id="UP000829401"/>
    </source>
</evidence>
<dbReference type="RefSeq" id="WP_021295136.1">
    <property type="nucleotide sequence ID" value="NZ_AURB01000045.1"/>
</dbReference>
<dbReference type="AlphaFoldDB" id="T0DTD5"/>
<dbReference type="OrthoDB" id="2138638at2"/>
<dbReference type="Gene3D" id="2.120.10.10">
    <property type="match status" value="1"/>
</dbReference>
<evidence type="ECO:0000313" key="1">
    <source>
        <dbReference type="EMBL" id="UNO47611.1"/>
    </source>
</evidence>